<dbReference type="InterPro" id="IPR000961">
    <property type="entry name" value="AGC-kinase_C"/>
</dbReference>
<evidence type="ECO:0000259" key="14">
    <source>
        <dbReference type="PROSITE" id="PS51285"/>
    </source>
</evidence>
<dbReference type="GO" id="GO:0007118">
    <property type="term" value="P:budding cell apical bud growth"/>
    <property type="evidence" value="ECO:0007669"/>
    <property type="project" value="EnsemblFungi"/>
</dbReference>
<keyword evidence="4" id="KW-0808">Transferase</keyword>
<dbReference type="GO" id="GO:0051285">
    <property type="term" value="C:cell cortex of cell tip"/>
    <property type="evidence" value="ECO:0007669"/>
    <property type="project" value="EnsemblFungi"/>
</dbReference>
<dbReference type="GO" id="GO:0004674">
    <property type="term" value="F:protein serine/threonine kinase activity"/>
    <property type="evidence" value="ECO:0007669"/>
    <property type="project" value="UniProtKB-KW"/>
</dbReference>
<comment type="catalytic activity">
    <reaction evidence="9">
        <text>L-threonyl-[protein] + ATP = O-phospho-L-threonyl-[protein] + ADP + H(+)</text>
        <dbReference type="Rhea" id="RHEA:46608"/>
        <dbReference type="Rhea" id="RHEA-COMP:11060"/>
        <dbReference type="Rhea" id="RHEA-COMP:11605"/>
        <dbReference type="ChEBI" id="CHEBI:15378"/>
        <dbReference type="ChEBI" id="CHEBI:30013"/>
        <dbReference type="ChEBI" id="CHEBI:30616"/>
        <dbReference type="ChEBI" id="CHEBI:61977"/>
        <dbReference type="ChEBI" id="CHEBI:456216"/>
        <dbReference type="EC" id="2.7.11.1"/>
    </reaction>
</comment>
<dbReference type="OrthoDB" id="3638488at2759"/>
<dbReference type="InterPro" id="IPR017441">
    <property type="entry name" value="Protein_kinase_ATP_BS"/>
</dbReference>
<evidence type="ECO:0000313" key="15">
    <source>
        <dbReference type="EMBL" id="KUJ07929.1"/>
    </source>
</evidence>
<evidence type="ECO:0000256" key="7">
    <source>
        <dbReference type="ARBA" id="ARBA00022840"/>
    </source>
</evidence>
<dbReference type="GO" id="GO:0032153">
    <property type="term" value="C:cell division site"/>
    <property type="evidence" value="ECO:0007669"/>
    <property type="project" value="EnsemblFungi"/>
</dbReference>
<dbReference type="PANTHER" id="PTHR22988:SF71">
    <property type="entry name" value="CITRON RHO-INTERACTING KINASE"/>
    <property type="match status" value="1"/>
</dbReference>
<proteinExistence type="inferred from homology"/>
<dbReference type="SMART" id="SM00133">
    <property type="entry name" value="S_TK_X"/>
    <property type="match status" value="1"/>
</dbReference>
<dbReference type="GO" id="GO:0000131">
    <property type="term" value="C:incipient cellular bud site"/>
    <property type="evidence" value="ECO:0007669"/>
    <property type="project" value="EnsemblFungi"/>
</dbReference>
<feature type="domain" description="Protein kinase" evidence="13">
    <location>
        <begin position="252"/>
        <end position="555"/>
    </location>
</feature>
<dbReference type="PROSITE" id="PS00107">
    <property type="entry name" value="PROTEIN_KINASE_ATP"/>
    <property type="match status" value="1"/>
</dbReference>
<sequence>MENNSGNRLYLNFNQTDRGGAFSDQAYPTTPSTFPQPVFPPQAQGGQQGQAQNYSTGLAPSGYFANQNYPPSYPQQPPSSGYQKPPQAPQAAYQQRQAPVDATNTLVHQFSHQNLGGRASPYGNRQPSPAQRPRTAGAPGQPAGYGSYLNAPMPATPQQSWPEFQPGPERNPDKYGQGAQTNQKRCASLAESFFKDSVKRARDRNVRQSEMEMRLADPNQSQARRDQTWSNAGKQEGRYLRFLRTKDSPDNYQTLKIIGKGAFGEVKLVQKKQDAKVYAMKSLIKSEMFKKDQLAHVRAERDILAESDSPWVVKLYTTFQDSDFLYMLMEFLPGGDLMTMLIKYEIFSEDITRFYIAEIVLAIEAVHKYGFIHRDIKPDNILLDRGGHVKLTDFGLSTGFHKLHDNSYYQQLLQGKSSRPQNRNSVNLDQINLTVSNRSVINDWRKSRRVMAYSTVGTPDYIAPEIFSGHGYGQDCDWWSLGTIMFECQIGWPPFCAEDAHDTYRKIVNWRQSLYFPEDVQLGPEAENLIRSLVCNTENRLGRGGADEIKSHKFFRGVDFDSLRRIRAPFEPKLTSNVDTTYFPTDEIDQTDNATHLKAAAALNGGQPRVEAPEMSLPFIGYTFKRFDDFARR</sequence>
<dbReference type="PANTHER" id="PTHR22988">
    <property type="entry name" value="MYOTONIC DYSTROPHY S/T KINASE-RELATED"/>
    <property type="match status" value="1"/>
</dbReference>
<dbReference type="GO" id="GO:0045921">
    <property type="term" value="P:positive regulation of exocytosis"/>
    <property type="evidence" value="ECO:0007669"/>
    <property type="project" value="EnsemblFungi"/>
</dbReference>
<dbReference type="FunFam" id="3.30.200.20:FF:000192">
    <property type="entry name" value="Serine/threonine-protein kinase cot-1"/>
    <property type="match status" value="1"/>
</dbReference>
<dbReference type="KEGG" id="psco:LY89DRAFT_630304"/>
<dbReference type="GO" id="GO:2000247">
    <property type="term" value="P:positive regulation of establishment or maintenance of bipolar cell polarity regulating cell shape"/>
    <property type="evidence" value="ECO:0007669"/>
    <property type="project" value="EnsemblFungi"/>
</dbReference>
<dbReference type="PROSITE" id="PS00108">
    <property type="entry name" value="PROTEIN_KINASE_ST"/>
    <property type="match status" value="1"/>
</dbReference>
<gene>
    <name evidence="15" type="ORF">LY89DRAFT_630304</name>
</gene>
<dbReference type="RefSeq" id="XP_018062284.1">
    <property type="nucleotide sequence ID" value="XM_018211234.1"/>
</dbReference>
<dbReference type="GO" id="GO:0032995">
    <property type="term" value="P:regulation of fungal-type cell wall biogenesis"/>
    <property type="evidence" value="ECO:0007669"/>
    <property type="project" value="EnsemblFungi"/>
</dbReference>
<dbReference type="PROSITE" id="PS50011">
    <property type="entry name" value="PROTEIN_KINASE_DOM"/>
    <property type="match status" value="1"/>
</dbReference>
<keyword evidence="6 15" id="KW-0418">Kinase</keyword>
<dbReference type="GO" id="GO:0062200">
    <property type="term" value="P:RAM/MOR signaling"/>
    <property type="evidence" value="ECO:0007669"/>
    <property type="project" value="EnsemblFungi"/>
</dbReference>
<evidence type="ECO:0000313" key="16">
    <source>
        <dbReference type="Proteomes" id="UP000070700"/>
    </source>
</evidence>
<accession>A0A132B7G0</accession>
<feature type="binding site" evidence="11">
    <location>
        <position position="281"/>
    </location>
    <ligand>
        <name>ATP</name>
        <dbReference type="ChEBI" id="CHEBI:30616"/>
    </ligand>
</feature>
<evidence type="ECO:0000256" key="12">
    <source>
        <dbReference type="SAM" id="MobiDB-lite"/>
    </source>
</evidence>
<dbReference type="Pfam" id="PF00069">
    <property type="entry name" value="Pkinase"/>
    <property type="match status" value="2"/>
</dbReference>
<feature type="domain" description="AGC-kinase C-terminal" evidence="14">
    <location>
        <begin position="556"/>
        <end position="633"/>
    </location>
</feature>
<dbReference type="InterPro" id="IPR000719">
    <property type="entry name" value="Prot_kinase_dom"/>
</dbReference>
<dbReference type="GO" id="GO:0030866">
    <property type="term" value="P:cortical actin cytoskeleton organization"/>
    <property type="evidence" value="ECO:0007669"/>
    <property type="project" value="EnsemblFungi"/>
</dbReference>
<dbReference type="GO" id="GO:0000920">
    <property type="term" value="P:septum digestion after cytokinesis"/>
    <property type="evidence" value="ECO:0007669"/>
    <property type="project" value="EnsemblFungi"/>
</dbReference>
<dbReference type="SMART" id="SM00220">
    <property type="entry name" value="S_TKc"/>
    <property type="match status" value="1"/>
</dbReference>
<feature type="compositionally biased region" description="Low complexity" evidence="12">
    <location>
        <begin position="78"/>
        <end position="97"/>
    </location>
</feature>
<dbReference type="GO" id="GO:0005524">
    <property type="term" value="F:ATP binding"/>
    <property type="evidence" value="ECO:0007669"/>
    <property type="project" value="UniProtKB-UniRule"/>
</dbReference>
<dbReference type="Gene3D" id="1.10.510.10">
    <property type="entry name" value="Transferase(Phosphotransferase) domain 1"/>
    <property type="match status" value="2"/>
</dbReference>
<evidence type="ECO:0000256" key="1">
    <source>
        <dbReference type="ARBA" id="ARBA00012513"/>
    </source>
</evidence>
<evidence type="ECO:0000256" key="5">
    <source>
        <dbReference type="ARBA" id="ARBA00022741"/>
    </source>
</evidence>
<keyword evidence="16" id="KW-1185">Reference proteome</keyword>
<evidence type="ECO:0000256" key="2">
    <source>
        <dbReference type="ARBA" id="ARBA00022527"/>
    </source>
</evidence>
<comment type="similarity">
    <text evidence="8">Belongs to the protein kinase superfamily. STE Ser/Thr protein kinase family. COT1 subfamily.</text>
</comment>
<evidence type="ECO:0000259" key="13">
    <source>
        <dbReference type="PROSITE" id="PS50011"/>
    </source>
</evidence>
<dbReference type="GO" id="GO:0042802">
    <property type="term" value="F:identical protein binding"/>
    <property type="evidence" value="ECO:0007669"/>
    <property type="project" value="EnsemblFungi"/>
</dbReference>
<dbReference type="AlphaFoldDB" id="A0A132B7G0"/>
<dbReference type="GO" id="GO:0005856">
    <property type="term" value="C:cytoskeleton"/>
    <property type="evidence" value="ECO:0007669"/>
    <property type="project" value="TreeGrafter"/>
</dbReference>
<dbReference type="InterPro" id="IPR008271">
    <property type="entry name" value="Ser/Thr_kinase_AS"/>
</dbReference>
<evidence type="ECO:0000256" key="6">
    <source>
        <dbReference type="ARBA" id="ARBA00022777"/>
    </source>
</evidence>
<organism evidence="15 16">
    <name type="scientific">Mollisia scopiformis</name>
    <name type="common">Conifer needle endophyte fungus</name>
    <name type="synonym">Phialocephala scopiformis</name>
    <dbReference type="NCBI Taxonomy" id="149040"/>
    <lineage>
        <taxon>Eukaryota</taxon>
        <taxon>Fungi</taxon>
        <taxon>Dikarya</taxon>
        <taxon>Ascomycota</taxon>
        <taxon>Pezizomycotina</taxon>
        <taxon>Leotiomycetes</taxon>
        <taxon>Helotiales</taxon>
        <taxon>Mollisiaceae</taxon>
        <taxon>Mollisia</taxon>
    </lineage>
</organism>
<dbReference type="InterPro" id="IPR050839">
    <property type="entry name" value="Rho-assoc_Ser/Thr_Kinase"/>
</dbReference>
<keyword evidence="5 11" id="KW-0547">Nucleotide-binding</keyword>
<dbReference type="GO" id="GO:0005934">
    <property type="term" value="C:cellular bud tip"/>
    <property type="evidence" value="ECO:0007669"/>
    <property type="project" value="EnsemblFungi"/>
</dbReference>
<dbReference type="InParanoid" id="A0A132B7G0"/>
<feature type="region of interest" description="Disordered" evidence="12">
    <location>
        <begin position="1"/>
        <end position="97"/>
    </location>
</feature>
<dbReference type="FunFam" id="1.10.510.10:FF:000086">
    <property type="entry name" value="Non-specific serine/threonine protein kinase"/>
    <property type="match status" value="1"/>
</dbReference>
<dbReference type="GO" id="GO:0050708">
    <property type="term" value="P:regulation of protein secretion"/>
    <property type="evidence" value="ECO:0007669"/>
    <property type="project" value="EnsemblFungi"/>
</dbReference>
<dbReference type="FunFam" id="1.10.510.10:FF:000229">
    <property type="entry name" value="Serine/threonine-protein kinase cot-1"/>
    <property type="match status" value="1"/>
</dbReference>
<dbReference type="GO" id="GO:0043332">
    <property type="term" value="C:mating projection tip"/>
    <property type="evidence" value="ECO:0007669"/>
    <property type="project" value="EnsemblFungi"/>
</dbReference>
<evidence type="ECO:0000256" key="8">
    <source>
        <dbReference type="ARBA" id="ARBA00038271"/>
    </source>
</evidence>
<dbReference type="GeneID" id="28820960"/>
<dbReference type="EMBL" id="KQ947437">
    <property type="protein sequence ID" value="KUJ07929.1"/>
    <property type="molecule type" value="Genomic_DNA"/>
</dbReference>
<feature type="compositionally biased region" description="Polar residues" evidence="12">
    <location>
        <begin position="1"/>
        <end position="17"/>
    </location>
</feature>
<evidence type="ECO:0000256" key="3">
    <source>
        <dbReference type="ARBA" id="ARBA00022553"/>
    </source>
</evidence>
<evidence type="ECO:0000256" key="10">
    <source>
        <dbReference type="ARBA" id="ARBA00048679"/>
    </source>
</evidence>
<dbReference type="EC" id="2.7.11.1" evidence="1"/>
<name>A0A132B7G0_MOLSC</name>
<dbReference type="FunCoup" id="A0A132B7G0">
    <property type="interactions" value="559"/>
</dbReference>
<keyword evidence="3" id="KW-0597">Phosphoprotein</keyword>
<feature type="region of interest" description="Disordered" evidence="12">
    <location>
        <begin position="114"/>
        <end position="184"/>
    </location>
</feature>
<dbReference type="Gene3D" id="3.30.200.20">
    <property type="entry name" value="Phosphorylase Kinase, domain 1"/>
    <property type="match status" value="2"/>
</dbReference>
<dbReference type="GO" id="GO:0005935">
    <property type="term" value="C:cellular bud neck"/>
    <property type="evidence" value="ECO:0007669"/>
    <property type="project" value="EnsemblFungi"/>
</dbReference>
<keyword evidence="7 11" id="KW-0067">ATP-binding</keyword>
<dbReference type="GO" id="GO:0097248">
    <property type="term" value="P:maintenance of protein location in cell cortex of cell tip"/>
    <property type="evidence" value="ECO:0007669"/>
    <property type="project" value="EnsemblFungi"/>
</dbReference>
<evidence type="ECO:0000256" key="4">
    <source>
        <dbReference type="ARBA" id="ARBA00022679"/>
    </source>
</evidence>
<evidence type="ECO:0000256" key="11">
    <source>
        <dbReference type="PROSITE-ProRule" id="PRU10141"/>
    </source>
</evidence>
<dbReference type="STRING" id="149040.A0A132B7G0"/>
<protein>
    <recommendedName>
        <fullName evidence="1">non-specific serine/threonine protein kinase</fullName>
        <ecNumber evidence="1">2.7.11.1</ecNumber>
    </recommendedName>
</protein>
<dbReference type="GO" id="GO:0070507">
    <property type="term" value="P:regulation of microtubule cytoskeleton organization"/>
    <property type="evidence" value="ECO:0007669"/>
    <property type="project" value="EnsemblFungi"/>
</dbReference>
<dbReference type="GO" id="GO:0060237">
    <property type="term" value="P:regulation of fungal-type cell wall organization"/>
    <property type="evidence" value="ECO:0007669"/>
    <property type="project" value="EnsemblFungi"/>
</dbReference>
<keyword evidence="2" id="KW-0723">Serine/threonine-protein kinase</keyword>
<dbReference type="SUPFAM" id="SSF56112">
    <property type="entry name" value="Protein kinase-like (PK-like)"/>
    <property type="match status" value="1"/>
</dbReference>
<dbReference type="PROSITE" id="PS51285">
    <property type="entry name" value="AGC_KINASE_CTER"/>
    <property type="match status" value="1"/>
</dbReference>
<dbReference type="GO" id="GO:0035838">
    <property type="term" value="C:growing cell tip"/>
    <property type="evidence" value="ECO:0007669"/>
    <property type="project" value="EnsemblFungi"/>
</dbReference>
<dbReference type="InterPro" id="IPR011009">
    <property type="entry name" value="Kinase-like_dom_sf"/>
</dbReference>
<dbReference type="GO" id="GO:0031032">
    <property type="term" value="P:actomyosin structure organization"/>
    <property type="evidence" value="ECO:0007669"/>
    <property type="project" value="TreeGrafter"/>
</dbReference>
<feature type="compositionally biased region" description="Low complexity" evidence="12">
    <location>
        <begin position="41"/>
        <end position="52"/>
    </location>
</feature>
<dbReference type="GO" id="GO:0030950">
    <property type="term" value="P:establishment or maintenance of actin cytoskeleton polarity"/>
    <property type="evidence" value="ECO:0007669"/>
    <property type="project" value="EnsemblFungi"/>
</dbReference>
<comment type="catalytic activity">
    <reaction evidence="10">
        <text>L-seryl-[protein] + ATP = O-phospho-L-seryl-[protein] + ADP + H(+)</text>
        <dbReference type="Rhea" id="RHEA:17989"/>
        <dbReference type="Rhea" id="RHEA-COMP:9863"/>
        <dbReference type="Rhea" id="RHEA-COMP:11604"/>
        <dbReference type="ChEBI" id="CHEBI:15378"/>
        <dbReference type="ChEBI" id="CHEBI:29999"/>
        <dbReference type="ChEBI" id="CHEBI:30616"/>
        <dbReference type="ChEBI" id="CHEBI:83421"/>
        <dbReference type="ChEBI" id="CHEBI:456216"/>
        <dbReference type="EC" id="2.7.11.1"/>
    </reaction>
</comment>
<reference evidence="15 16" key="1">
    <citation type="submission" date="2015-10" db="EMBL/GenBank/DDBJ databases">
        <title>Full genome of DAOMC 229536 Phialocephala scopiformis, a fungal endophyte of spruce producing the potent anti-insectan compound rugulosin.</title>
        <authorList>
            <consortium name="DOE Joint Genome Institute"/>
            <person name="Walker A.K."/>
            <person name="Frasz S.L."/>
            <person name="Seifert K.A."/>
            <person name="Miller J.D."/>
            <person name="Mondo S.J."/>
            <person name="Labutti K."/>
            <person name="Lipzen A."/>
            <person name="Dockter R."/>
            <person name="Kennedy M."/>
            <person name="Grigoriev I.V."/>
            <person name="Spatafora J.W."/>
        </authorList>
    </citation>
    <scope>NUCLEOTIDE SEQUENCE [LARGE SCALE GENOMIC DNA]</scope>
    <source>
        <strain evidence="15 16">CBS 120377</strain>
    </source>
</reference>
<evidence type="ECO:0000256" key="9">
    <source>
        <dbReference type="ARBA" id="ARBA00047899"/>
    </source>
</evidence>
<dbReference type="GO" id="GO:0005634">
    <property type="term" value="C:nucleus"/>
    <property type="evidence" value="ECO:0007669"/>
    <property type="project" value="EnsemblFungi"/>
</dbReference>
<dbReference type="Proteomes" id="UP000070700">
    <property type="component" value="Unassembled WGS sequence"/>
</dbReference>
<dbReference type="GO" id="GO:1902554">
    <property type="term" value="C:serine/threonine protein kinase complex"/>
    <property type="evidence" value="ECO:0007669"/>
    <property type="project" value="EnsemblFungi"/>
</dbReference>
<dbReference type="GO" id="GO:0071472">
    <property type="term" value="P:cellular response to salt stress"/>
    <property type="evidence" value="ECO:0007669"/>
    <property type="project" value="EnsemblFungi"/>
</dbReference>